<gene>
    <name evidence="5" type="ORF">FHS28_004545</name>
</gene>
<dbReference type="InterPro" id="IPR011250">
    <property type="entry name" value="OMP/PagP_B-barrel"/>
</dbReference>
<dbReference type="Gene3D" id="2.40.160.20">
    <property type="match status" value="1"/>
</dbReference>
<evidence type="ECO:0000313" key="6">
    <source>
        <dbReference type="Proteomes" id="UP000574369"/>
    </source>
</evidence>
<evidence type="ECO:0000259" key="4">
    <source>
        <dbReference type="Pfam" id="PF13505"/>
    </source>
</evidence>
<feature type="domain" description="Outer membrane protein beta-barrel" evidence="4">
    <location>
        <begin position="6"/>
        <end position="173"/>
    </location>
</feature>
<evidence type="ECO:0000313" key="5">
    <source>
        <dbReference type="EMBL" id="MBB3197120.1"/>
    </source>
</evidence>
<accession>A0ABR6GYD8</accession>
<dbReference type="Pfam" id="PF13505">
    <property type="entry name" value="OMP_b-brl"/>
    <property type="match status" value="1"/>
</dbReference>
<dbReference type="SUPFAM" id="SSF56925">
    <property type="entry name" value="OMPA-like"/>
    <property type="match status" value="1"/>
</dbReference>
<sequence>MKKIVLAAALLAAGVAQAQTGNSAFYAEGGYQFTKIDYFGPTADVGAIRGVLGWDLHPNVAAELMVNLGAGDDSIGNLGAKVKLKSATGVFIKPKYALNSQFEVFGRLGWASTKLKFSNANASAEDKGNDFAWGLGASYKFSKQWYGSVDYTNFYDKDGGKVDGVALSVGYRF</sequence>
<name>A0ABR6GYD8_9BURK</name>
<keyword evidence="6" id="KW-1185">Reference proteome</keyword>
<dbReference type="EMBL" id="JACHXO010000010">
    <property type="protein sequence ID" value="MBB3197120.1"/>
    <property type="molecule type" value="Genomic_DNA"/>
</dbReference>
<evidence type="ECO:0000256" key="2">
    <source>
        <dbReference type="ARBA" id="ARBA00022729"/>
    </source>
</evidence>
<feature type="chain" id="PRO_5046854827" evidence="3">
    <location>
        <begin position="19"/>
        <end position="173"/>
    </location>
</feature>
<evidence type="ECO:0000256" key="1">
    <source>
        <dbReference type="ARBA" id="ARBA00004442"/>
    </source>
</evidence>
<dbReference type="InterPro" id="IPR027385">
    <property type="entry name" value="Beta-barrel_OMP"/>
</dbReference>
<organism evidence="5 6">
    <name type="scientific">Roseateles terrae</name>
    <dbReference type="NCBI Taxonomy" id="431060"/>
    <lineage>
        <taxon>Bacteria</taxon>
        <taxon>Pseudomonadati</taxon>
        <taxon>Pseudomonadota</taxon>
        <taxon>Betaproteobacteria</taxon>
        <taxon>Burkholderiales</taxon>
        <taxon>Sphaerotilaceae</taxon>
        <taxon>Roseateles</taxon>
    </lineage>
</organism>
<proteinExistence type="predicted"/>
<comment type="caution">
    <text evidence="5">The sequence shown here is derived from an EMBL/GenBank/DDBJ whole genome shotgun (WGS) entry which is preliminary data.</text>
</comment>
<dbReference type="RefSeq" id="WP_088454085.1">
    <property type="nucleotide sequence ID" value="NZ_JACHXO010000010.1"/>
</dbReference>
<feature type="signal peptide" evidence="3">
    <location>
        <begin position="1"/>
        <end position="18"/>
    </location>
</feature>
<comment type="subcellular location">
    <subcellularLocation>
        <location evidence="1">Cell outer membrane</location>
    </subcellularLocation>
</comment>
<reference evidence="5 6" key="1">
    <citation type="submission" date="2020-08" db="EMBL/GenBank/DDBJ databases">
        <title>Genomic Encyclopedia of Type Strains, Phase III (KMG-III): the genomes of soil and plant-associated and newly described type strains.</title>
        <authorList>
            <person name="Whitman W."/>
        </authorList>
    </citation>
    <scope>NUCLEOTIDE SEQUENCE [LARGE SCALE GENOMIC DNA]</scope>
    <source>
        <strain evidence="5 6">CECT 7247</strain>
    </source>
</reference>
<protein>
    <submittedName>
        <fullName evidence="5">Opacity protein-like surface antigen</fullName>
    </submittedName>
</protein>
<dbReference type="Proteomes" id="UP000574369">
    <property type="component" value="Unassembled WGS sequence"/>
</dbReference>
<evidence type="ECO:0000256" key="3">
    <source>
        <dbReference type="SAM" id="SignalP"/>
    </source>
</evidence>
<keyword evidence="2 3" id="KW-0732">Signal</keyword>